<evidence type="ECO:0000256" key="7">
    <source>
        <dbReference type="ARBA" id="ARBA00023136"/>
    </source>
</evidence>
<feature type="compositionally biased region" description="Polar residues" evidence="8">
    <location>
        <begin position="314"/>
        <end position="325"/>
    </location>
</feature>
<feature type="region of interest" description="Disordered" evidence="8">
    <location>
        <begin position="336"/>
        <end position="355"/>
    </location>
</feature>
<dbReference type="PANTHER" id="PTHR22907:SF1">
    <property type="entry name" value="ZP DOMAIN-CONTAINING PROTEIN"/>
    <property type="match status" value="1"/>
</dbReference>
<dbReference type="InterPro" id="IPR051962">
    <property type="entry name" value="Cuticlin"/>
</dbReference>
<protein>
    <submittedName>
        <fullName evidence="12">ZP domain-containing protein</fullName>
    </submittedName>
</protein>
<evidence type="ECO:0000256" key="6">
    <source>
        <dbReference type="ARBA" id="ARBA00022989"/>
    </source>
</evidence>
<dbReference type="SMART" id="SM00241">
    <property type="entry name" value="ZP"/>
    <property type="match status" value="1"/>
</dbReference>
<organism evidence="11 12">
    <name type="scientific">Panagrellus redivivus</name>
    <name type="common">Microworm</name>
    <dbReference type="NCBI Taxonomy" id="6233"/>
    <lineage>
        <taxon>Eukaryota</taxon>
        <taxon>Metazoa</taxon>
        <taxon>Ecdysozoa</taxon>
        <taxon>Nematoda</taxon>
        <taxon>Chromadorea</taxon>
        <taxon>Rhabditida</taxon>
        <taxon>Tylenchina</taxon>
        <taxon>Panagrolaimomorpha</taxon>
        <taxon>Panagrolaimoidea</taxon>
        <taxon>Panagrolaimidae</taxon>
        <taxon>Panagrellus</taxon>
    </lineage>
</organism>
<dbReference type="InterPro" id="IPR001507">
    <property type="entry name" value="ZP_dom"/>
</dbReference>
<dbReference type="WBParaSite" id="Pan_g12635.t1">
    <property type="protein sequence ID" value="Pan_g12635.t1"/>
    <property type="gene ID" value="Pan_g12635"/>
</dbReference>
<feature type="transmembrane region" description="Helical" evidence="9">
    <location>
        <begin position="489"/>
        <end position="516"/>
    </location>
</feature>
<evidence type="ECO:0000259" key="10">
    <source>
        <dbReference type="PROSITE" id="PS51034"/>
    </source>
</evidence>
<evidence type="ECO:0000256" key="3">
    <source>
        <dbReference type="ARBA" id="ARBA00022475"/>
    </source>
</evidence>
<dbReference type="Pfam" id="PF25301">
    <property type="entry name" value="CUT_C"/>
    <property type="match status" value="1"/>
</dbReference>
<evidence type="ECO:0000256" key="5">
    <source>
        <dbReference type="ARBA" id="ARBA00022729"/>
    </source>
</evidence>
<reference evidence="12" key="2">
    <citation type="submission" date="2020-10" db="UniProtKB">
        <authorList>
            <consortium name="WormBaseParasite"/>
        </authorList>
    </citation>
    <scope>IDENTIFICATION</scope>
</reference>
<feature type="region of interest" description="Disordered" evidence="8">
    <location>
        <begin position="362"/>
        <end position="383"/>
    </location>
</feature>
<feature type="region of interest" description="Disordered" evidence="8">
    <location>
        <begin position="279"/>
        <end position="325"/>
    </location>
</feature>
<keyword evidence="3" id="KW-1003">Cell membrane</keyword>
<dbReference type="PROSITE" id="PS51034">
    <property type="entry name" value="ZP_2"/>
    <property type="match status" value="1"/>
</dbReference>
<keyword evidence="6 9" id="KW-1133">Transmembrane helix</keyword>
<dbReference type="Pfam" id="PF25057">
    <property type="entry name" value="CUT_N"/>
    <property type="match status" value="1"/>
</dbReference>
<keyword evidence="7 9" id="KW-0472">Membrane</keyword>
<evidence type="ECO:0000256" key="2">
    <source>
        <dbReference type="ARBA" id="ARBA00022460"/>
    </source>
</evidence>
<name>A0A7E4UUC3_PANRE</name>
<dbReference type="InterPro" id="IPR056953">
    <property type="entry name" value="CUT_N"/>
</dbReference>
<dbReference type="GO" id="GO:0005886">
    <property type="term" value="C:plasma membrane"/>
    <property type="evidence" value="ECO:0007669"/>
    <property type="project" value="UniProtKB-SubCell"/>
</dbReference>
<evidence type="ECO:0000313" key="11">
    <source>
        <dbReference type="Proteomes" id="UP000492821"/>
    </source>
</evidence>
<sequence>MVNNGILGEPKATCGGDDITVHFETELPFSGNVYAKGFFDNKNCRVNGDGVGNTINITIPISSDCGMRRRRRSNPTGVTLETTVVIMFHKMFLTRSDKAFHIDCTYQQSDEAFTQRLDVSALPTTDIPKSFDMNTMMPKCSYQVLTQAKTPLQFAAVGQSVFHKWTCGMDGGGKSKPKMKQMHCLTVHTCVVDDGQGATQVLLDDDGLVFGKIHASMKECGFRCPTDPLLLDHIEYTGDLEAGREGYVFKFADKPTVYFSCQLRVEMKVHADDNCIRTSDTCNGISPPPQRSPSPNSIEIDPDFPRPSTPAFEFTTSGRVTSKPNLDNVVRDDIIDEEDDDDDDLVDGFDEDEEANSYEMVNVSDIPDDGGDDDKMPKPPVANMMNFTKKRTKHRRFQPIRRSKDDILLPDVVAVHKDLTVRPLQPSIEMDVSAGAVDVIEMPEIAVTDSTKLTSENTENKSPTYETGQIVNNVNVLKDRHEICIPRTLIASALLAACFILVTLILACLCVGCRISQSRPKPIRIRAYDEA</sequence>
<evidence type="ECO:0000256" key="4">
    <source>
        <dbReference type="ARBA" id="ARBA00022692"/>
    </source>
</evidence>
<keyword evidence="5" id="KW-0732">Signal</keyword>
<dbReference type="PANTHER" id="PTHR22907">
    <property type="entry name" value="GH04558P"/>
    <property type="match status" value="1"/>
</dbReference>
<keyword evidence="2" id="KW-0193">Cuticle</keyword>
<dbReference type="Proteomes" id="UP000492821">
    <property type="component" value="Unassembled WGS sequence"/>
</dbReference>
<accession>A0A7E4UUC3</accession>
<evidence type="ECO:0000256" key="9">
    <source>
        <dbReference type="SAM" id="Phobius"/>
    </source>
</evidence>
<feature type="domain" description="ZP" evidence="10">
    <location>
        <begin position="13"/>
        <end position="282"/>
    </location>
</feature>
<keyword evidence="4 9" id="KW-0812">Transmembrane</keyword>
<dbReference type="InterPro" id="IPR057475">
    <property type="entry name" value="CUT_C"/>
</dbReference>
<dbReference type="AlphaFoldDB" id="A0A7E4UUC3"/>
<keyword evidence="11" id="KW-1185">Reference proteome</keyword>
<evidence type="ECO:0000313" key="12">
    <source>
        <dbReference type="WBParaSite" id="Pan_g12635.t1"/>
    </source>
</evidence>
<dbReference type="GO" id="GO:0042302">
    <property type="term" value="F:structural constituent of cuticle"/>
    <property type="evidence" value="ECO:0007669"/>
    <property type="project" value="UniProtKB-KW"/>
</dbReference>
<proteinExistence type="predicted"/>
<comment type="subcellular location">
    <subcellularLocation>
        <location evidence="1">Cell membrane</location>
        <topology evidence="1">Single-pass type I membrane protein</topology>
    </subcellularLocation>
</comment>
<reference evidence="11" key="1">
    <citation type="journal article" date="2013" name="Genetics">
        <title>The draft genome and transcriptome of Panagrellus redivivus are shaped by the harsh demands of a free-living lifestyle.</title>
        <authorList>
            <person name="Srinivasan J."/>
            <person name="Dillman A.R."/>
            <person name="Macchietto M.G."/>
            <person name="Heikkinen L."/>
            <person name="Lakso M."/>
            <person name="Fracchia K.M."/>
            <person name="Antoshechkin I."/>
            <person name="Mortazavi A."/>
            <person name="Wong G."/>
            <person name="Sternberg P.W."/>
        </authorList>
    </citation>
    <scope>NUCLEOTIDE SEQUENCE [LARGE SCALE GENOMIC DNA]</scope>
    <source>
        <strain evidence="11">MT8872</strain>
    </source>
</reference>
<evidence type="ECO:0000256" key="8">
    <source>
        <dbReference type="SAM" id="MobiDB-lite"/>
    </source>
</evidence>
<evidence type="ECO:0000256" key="1">
    <source>
        <dbReference type="ARBA" id="ARBA00004251"/>
    </source>
</evidence>